<dbReference type="PIRSF" id="PIRSF006483">
    <property type="entry name" value="Membrane_protein_YitT"/>
    <property type="match status" value="1"/>
</dbReference>
<evidence type="ECO:0000256" key="4">
    <source>
        <dbReference type="ARBA" id="ARBA00022989"/>
    </source>
</evidence>
<evidence type="ECO:0000256" key="5">
    <source>
        <dbReference type="ARBA" id="ARBA00023136"/>
    </source>
</evidence>
<dbReference type="EMBL" id="JAGGKT010000007">
    <property type="protein sequence ID" value="MBP1932570.1"/>
    <property type="molecule type" value="Genomic_DNA"/>
</dbReference>
<feature type="transmembrane region" description="Helical" evidence="6">
    <location>
        <begin position="73"/>
        <end position="90"/>
    </location>
</feature>
<feature type="domain" description="DUF2179" evidence="7">
    <location>
        <begin position="215"/>
        <end position="269"/>
    </location>
</feature>
<keyword evidence="2" id="KW-1003">Cell membrane</keyword>
<feature type="transmembrane region" description="Helical" evidence="6">
    <location>
        <begin position="48"/>
        <end position="68"/>
    </location>
</feature>
<keyword evidence="5 6" id="KW-0472">Membrane</keyword>
<evidence type="ECO:0000256" key="2">
    <source>
        <dbReference type="ARBA" id="ARBA00022475"/>
    </source>
</evidence>
<keyword evidence="3 6" id="KW-0812">Transmembrane</keyword>
<dbReference type="Proteomes" id="UP001519343">
    <property type="component" value="Unassembled WGS sequence"/>
</dbReference>
<evidence type="ECO:0000256" key="6">
    <source>
        <dbReference type="SAM" id="Phobius"/>
    </source>
</evidence>
<dbReference type="RefSeq" id="WP_209810618.1">
    <property type="nucleotide sequence ID" value="NZ_JAGGKT010000007.1"/>
</dbReference>
<feature type="transmembrane region" description="Helical" evidence="6">
    <location>
        <begin position="7"/>
        <end position="28"/>
    </location>
</feature>
<comment type="caution">
    <text evidence="8">The sequence shown here is derived from an EMBL/GenBank/DDBJ whole genome shotgun (WGS) entry which is preliminary data.</text>
</comment>
<dbReference type="InterPro" id="IPR015867">
    <property type="entry name" value="N-reg_PII/ATP_PRibTrfase_C"/>
</dbReference>
<accession>A0ABS4GQM4</accession>
<keyword evidence="9" id="KW-1185">Reference proteome</keyword>
<dbReference type="Pfam" id="PF02588">
    <property type="entry name" value="YitT_membrane"/>
    <property type="match status" value="1"/>
</dbReference>
<evidence type="ECO:0000256" key="3">
    <source>
        <dbReference type="ARBA" id="ARBA00022692"/>
    </source>
</evidence>
<dbReference type="PANTHER" id="PTHR33545:SF9">
    <property type="entry name" value="UPF0750 MEMBRANE PROTEIN YITE"/>
    <property type="match status" value="1"/>
</dbReference>
<feature type="transmembrane region" description="Helical" evidence="6">
    <location>
        <begin position="141"/>
        <end position="163"/>
    </location>
</feature>
<dbReference type="InterPro" id="IPR019264">
    <property type="entry name" value="DUF2179"/>
</dbReference>
<proteinExistence type="predicted"/>
<feature type="transmembrane region" description="Helical" evidence="6">
    <location>
        <begin position="102"/>
        <end position="120"/>
    </location>
</feature>
<dbReference type="Gene3D" id="3.30.70.120">
    <property type="match status" value="1"/>
</dbReference>
<evidence type="ECO:0000256" key="1">
    <source>
        <dbReference type="ARBA" id="ARBA00004651"/>
    </source>
</evidence>
<reference evidence="8 9" key="1">
    <citation type="submission" date="2021-03" db="EMBL/GenBank/DDBJ databases">
        <title>Genomic Encyclopedia of Type Strains, Phase IV (KMG-IV): sequencing the most valuable type-strain genomes for metagenomic binning, comparative biology and taxonomic classification.</title>
        <authorList>
            <person name="Goeker M."/>
        </authorList>
    </citation>
    <scope>NUCLEOTIDE SEQUENCE [LARGE SCALE GENOMIC DNA]</scope>
    <source>
        <strain evidence="8 9">DSM 24738</strain>
    </source>
</reference>
<dbReference type="PANTHER" id="PTHR33545">
    <property type="entry name" value="UPF0750 MEMBRANE PROTEIN YITT-RELATED"/>
    <property type="match status" value="1"/>
</dbReference>
<keyword evidence="4 6" id="KW-1133">Transmembrane helix</keyword>
<evidence type="ECO:0000313" key="9">
    <source>
        <dbReference type="Proteomes" id="UP001519343"/>
    </source>
</evidence>
<dbReference type="InterPro" id="IPR003740">
    <property type="entry name" value="YitT"/>
</dbReference>
<dbReference type="Pfam" id="PF10035">
    <property type="entry name" value="DUF2179"/>
    <property type="match status" value="1"/>
</dbReference>
<dbReference type="InterPro" id="IPR051461">
    <property type="entry name" value="UPF0750_membrane"/>
</dbReference>
<comment type="subcellular location">
    <subcellularLocation>
        <location evidence="1">Cell membrane</location>
        <topology evidence="1">Multi-pass membrane protein</topology>
    </subcellularLocation>
</comment>
<gene>
    <name evidence="8" type="ORF">J2Z37_002578</name>
</gene>
<protein>
    <submittedName>
        <fullName evidence="8">Uncharacterized membrane-anchored protein YitT (DUF2179 family)</fullName>
    </submittedName>
</protein>
<evidence type="ECO:0000259" key="7">
    <source>
        <dbReference type="Pfam" id="PF10035"/>
    </source>
</evidence>
<dbReference type="CDD" id="cd16380">
    <property type="entry name" value="YitT_C"/>
    <property type="match status" value="1"/>
</dbReference>
<organism evidence="8 9">
    <name type="scientific">Ammoniphilus resinae</name>
    <dbReference type="NCBI Taxonomy" id="861532"/>
    <lineage>
        <taxon>Bacteria</taxon>
        <taxon>Bacillati</taxon>
        <taxon>Bacillota</taxon>
        <taxon>Bacilli</taxon>
        <taxon>Bacillales</taxon>
        <taxon>Paenibacillaceae</taxon>
        <taxon>Aneurinibacillus group</taxon>
        <taxon>Ammoniphilus</taxon>
    </lineage>
</organism>
<sequence length="276" mass="29734">MKTIYDYLLLGLGSFIIAVTFNLFLNAFDIASGGVSGISIILQDLFGWRPAFTQWGVNILLIGLGFLLLGKQFGMKTIIGTLILPLFVFLTEDWQTITSNPLLAALYGGVGVGLGIGLVFRANASTGGTDLVAQIIHKYSGFTLGIAVLLIDGLVVFSAAIVFGPEKALYALVALFVTGKTVDVVQIGLGVSKIGFIISEKQEEIRTAILYDLDRGVTKIPGYGGYTEKERPVLMCVVSQREISRLKNVVREIDPKAFVIVADAHEVLGEGFKRSV</sequence>
<name>A0ABS4GQM4_9BACL</name>
<evidence type="ECO:0000313" key="8">
    <source>
        <dbReference type="EMBL" id="MBP1932570.1"/>
    </source>
</evidence>